<dbReference type="SUPFAM" id="SSF56784">
    <property type="entry name" value="HAD-like"/>
    <property type="match status" value="1"/>
</dbReference>
<sequence length="64" mass="7101">MSTDQTASRVRLLALDVDGVLTDGCIYYGNDGEELKPFNIKDGLGIKLLLQARGLKEQLESDFR</sequence>
<accession>A0A5C9A697</accession>
<gene>
    <name evidence="1" type="ORF">FV139_02360</name>
</gene>
<keyword evidence="2" id="KW-1185">Reference proteome</keyword>
<dbReference type="EMBL" id="VRZA01000001">
    <property type="protein sequence ID" value="TXS96358.1"/>
    <property type="molecule type" value="Genomic_DNA"/>
</dbReference>
<reference evidence="1 2" key="1">
    <citation type="submission" date="2019-08" db="EMBL/GenBank/DDBJ databases">
        <title>Parahaliea maris sp. nov., isolated from the surface seawater.</title>
        <authorList>
            <person name="Liu Y."/>
        </authorList>
    </citation>
    <scope>NUCLEOTIDE SEQUENCE [LARGE SCALE GENOMIC DNA]</scope>
    <source>
        <strain evidence="1 2">HSLHS9</strain>
    </source>
</reference>
<comment type="caution">
    <text evidence="1">The sequence shown here is derived from an EMBL/GenBank/DDBJ whole genome shotgun (WGS) entry which is preliminary data.</text>
</comment>
<dbReference type="InterPro" id="IPR036412">
    <property type="entry name" value="HAD-like_sf"/>
</dbReference>
<evidence type="ECO:0000313" key="1">
    <source>
        <dbReference type="EMBL" id="TXS96358.1"/>
    </source>
</evidence>
<organism evidence="1 2">
    <name type="scientific">Parahaliea maris</name>
    <dbReference type="NCBI Taxonomy" id="2716870"/>
    <lineage>
        <taxon>Bacteria</taxon>
        <taxon>Pseudomonadati</taxon>
        <taxon>Pseudomonadota</taxon>
        <taxon>Gammaproteobacteria</taxon>
        <taxon>Cellvibrionales</taxon>
        <taxon>Halieaceae</taxon>
        <taxon>Parahaliea</taxon>
    </lineage>
</organism>
<dbReference type="Gene3D" id="3.40.50.1000">
    <property type="entry name" value="HAD superfamily/HAD-like"/>
    <property type="match status" value="1"/>
</dbReference>
<evidence type="ECO:0000313" key="2">
    <source>
        <dbReference type="Proteomes" id="UP000321039"/>
    </source>
</evidence>
<proteinExistence type="predicted"/>
<name>A0A5C9A697_9GAMM</name>
<dbReference type="InterPro" id="IPR023214">
    <property type="entry name" value="HAD_sf"/>
</dbReference>
<dbReference type="AlphaFoldDB" id="A0A5C9A697"/>
<protein>
    <recommendedName>
        <fullName evidence="3">3-deoxy-D-manno-octulosonate 8-phosphate phosphatase</fullName>
    </recommendedName>
</protein>
<dbReference type="Proteomes" id="UP000321039">
    <property type="component" value="Unassembled WGS sequence"/>
</dbReference>
<evidence type="ECO:0008006" key="3">
    <source>
        <dbReference type="Google" id="ProtNLM"/>
    </source>
</evidence>